<dbReference type="EMBL" id="KU985093">
    <property type="protein sequence ID" value="AMW64088.1"/>
    <property type="molecule type" value="Genomic_DNA"/>
</dbReference>
<dbReference type="Pfam" id="PF06737">
    <property type="entry name" value="Transglycosylas"/>
    <property type="match status" value="1"/>
</dbReference>
<gene>
    <name evidence="3" type="primary">11</name>
    <name evidence="3" type="ORF">SEA_EVILGENIUS_11</name>
</gene>
<feature type="domain" description="Resuscitation-promoting factor core lysozyme-like" evidence="2">
    <location>
        <begin position="202"/>
        <end position="275"/>
    </location>
</feature>
<keyword evidence="4" id="KW-1185">Reference proteome</keyword>
<dbReference type="GeneID" id="29126147"/>
<evidence type="ECO:0000259" key="2">
    <source>
        <dbReference type="Pfam" id="PF06737"/>
    </source>
</evidence>
<dbReference type="KEGG" id="vg:29126147"/>
<dbReference type="InterPro" id="IPR010618">
    <property type="entry name" value="RPF"/>
</dbReference>
<reference evidence="3 4" key="1">
    <citation type="submission" date="2016-03" db="EMBL/GenBank/DDBJ databases">
        <authorList>
            <person name="Harris K.B."/>
            <person name="Belisle Haley C.R."/>
            <person name="Gagne E.R."/>
            <person name="Whitaker E."/>
            <person name="Adams J.H."/>
            <person name="Arnold E.O."/>
            <person name="Cookson J.L."/>
            <person name="Gross O.S."/>
            <person name="Hart A.J."/>
            <person name="Martin B.A."/>
            <person name="Pflugradt E.A."/>
            <person name="Pham D.H."/>
            <person name="Theriault M.E."/>
            <person name="Valentino S.M."/>
            <person name="Molloy S.D."/>
            <person name="Hutchison K.W."/>
            <person name="Bowman C.A."/>
            <person name="Russell D.A."/>
            <person name="Pope W.H."/>
            <person name="Jacobs-Sera D."/>
            <person name="Hendrix R.W."/>
            <person name="Hatfull G.F."/>
        </authorList>
    </citation>
    <scope>NUCLEOTIDE SEQUENCE [LARGE SCALE GENOMIC DNA]</scope>
</reference>
<proteinExistence type="predicted"/>
<dbReference type="SUPFAM" id="SSF53955">
    <property type="entry name" value="Lysozyme-like"/>
    <property type="match status" value="1"/>
</dbReference>
<name>A0A143FQL9_9CAUD</name>
<sequence>MARRLFRGRRFSENGWPYVDQGSCTWFDVAEGVSMQIQNGPPLAILGAFARDYHAYVEPMFDPDCCCWTQDNSVDTSNHPGGTAFDARWNKHPFQVRGTFTAAQIKVIQELLDFYEGTVFWAGVDWKEGGWGSPIDEMHWQMGYNTYDQKADRPQQWVLDFIDRKIRPDGFSTFRRGSAPAVPSEMTVPLTDLGNGRWTSPSPAWAHLIKRESGGNPTIIQQIHDVNSGGNEAEGLFQITPRTWKAHNGTQFAPSPRFATPQQQAIVAARIFTRNPSGSDWGAGLPGREDASQLAAGLVPTQTEGEEDFLSALSPAEQREVLDLLRWVAAPEYGELRKLFQNEDMYRENNDRWRTLAGVALDARTFAWEDRVEKSAERGELWAIDLVARAARGTLAGVTRVGSNTPDPFLVNHARRVLADVERINPDALKQYLASKGGSL</sequence>
<dbReference type="GO" id="GO:0016787">
    <property type="term" value="F:hydrolase activity"/>
    <property type="evidence" value="ECO:0007669"/>
    <property type="project" value="UniProtKB-KW"/>
</dbReference>
<accession>A0A143FQL9</accession>
<evidence type="ECO:0000313" key="3">
    <source>
        <dbReference type="EMBL" id="AMW64088.1"/>
    </source>
</evidence>
<evidence type="ECO:0000256" key="1">
    <source>
        <dbReference type="ARBA" id="ARBA00022801"/>
    </source>
</evidence>
<dbReference type="Gene3D" id="1.10.530.10">
    <property type="match status" value="1"/>
</dbReference>
<protein>
    <submittedName>
        <fullName evidence="3">Lysin A</fullName>
    </submittedName>
</protein>
<keyword evidence="1" id="KW-0378">Hydrolase</keyword>
<organism evidence="3 4">
    <name type="scientific">Mycobacterium phage EvilGenius</name>
    <dbReference type="NCBI Taxonomy" id="1821723"/>
    <lineage>
        <taxon>Viruses</taxon>
        <taxon>Duplodnaviria</taxon>
        <taxon>Heunggongvirae</taxon>
        <taxon>Uroviricota</taxon>
        <taxon>Caudoviricetes</taxon>
        <taxon>Turbidovirus</taxon>
        <taxon>Turbidovirus evilgenius</taxon>
    </lineage>
</organism>
<dbReference type="Proteomes" id="UP000204422">
    <property type="component" value="Segment"/>
</dbReference>
<dbReference type="OrthoDB" id="2438at10239"/>
<dbReference type="InterPro" id="IPR023346">
    <property type="entry name" value="Lysozyme-like_dom_sf"/>
</dbReference>
<dbReference type="RefSeq" id="YP_009303945.1">
    <property type="nucleotide sequence ID" value="NC_031263.1"/>
</dbReference>
<evidence type="ECO:0000313" key="4">
    <source>
        <dbReference type="Proteomes" id="UP000204422"/>
    </source>
</evidence>